<dbReference type="InterPro" id="IPR036275">
    <property type="entry name" value="YdgH-like_sf"/>
</dbReference>
<dbReference type="SUPFAM" id="SSF159871">
    <property type="entry name" value="YdgH-like"/>
    <property type="match status" value="1"/>
</dbReference>
<evidence type="ECO:0000259" key="3">
    <source>
        <dbReference type="Pfam" id="PF07338"/>
    </source>
</evidence>
<dbReference type="Gene3D" id="3.30.1660.10">
    <property type="entry name" value="Flavin-binding protein dodecin"/>
    <property type="match status" value="1"/>
</dbReference>
<proteinExistence type="predicted"/>
<accession>A0AB34VEJ2</accession>
<evidence type="ECO:0000313" key="5">
    <source>
        <dbReference type="Proteomes" id="UP000072520"/>
    </source>
</evidence>
<protein>
    <recommendedName>
        <fullName evidence="3">YdgH/BhsA/McbA-like domain-containing protein</fullName>
    </recommendedName>
</protein>
<dbReference type="Proteomes" id="UP000072520">
    <property type="component" value="Unassembled WGS sequence"/>
</dbReference>
<feature type="chain" id="PRO_5044186662" description="YdgH/BhsA/McbA-like domain-containing protein" evidence="2">
    <location>
        <begin position="23"/>
        <end position="84"/>
    </location>
</feature>
<feature type="domain" description="YdgH/BhsA/McbA-like" evidence="3">
    <location>
        <begin position="35"/>
        <end position="82"/>
    </location>
</feature>
<dbReference type="Pfam" id="PF07338">
    <property type="entry name" value="YdgH_BhsA-like"/>
    <property type="match status" value="1"/>
</dbReference>
<evidence type="ECO:0000256" key="1">
    <source>
        <dbReference type="ARBA" id="ARBA00022729"/>
    </source>
</evidence>
<dbReference type="AlphaFoldDB" id="A0AB34VEJ2"/>
<organism evidence="4 5">
    <name type="scientific">Pantoea stewartii</name>
    <dbReference type="NCBI Taxonomy" id="66269"/>
    <lineage>
        <taxon>Bacteria</taxon>
        <taxon>Pseudomonadati</taxon>
        <taxon>Pseudomonadota</taxon>
        <taxon>Gammaproteobacteria</taxon>
        <taxon>Enterobacterales</taxon>
        <taxon>Erwiniaceae</taxon>
        <taxon>Pantoea</taxon>
    </lineage>
</organism>
<name>A0AB34VEJ2_9GAMM</name>
<feature type="signal peptide" evidence="2">
    <location>
        <begin position="1"/>
        <end position="22"/>
    </location>
</feature>
<sequence length="84" mass="8731">MKKVLMIYSCVSLALVSLSTQASTELSSMNRREVIGHVSVTGEDNLDSLTSALSKKADAAGATGFYITSAGGKNKLHGSAVILK</sequence>
<evidence type="ECO:0000313" key="4">
    <source>
        <dbReference type="EMBL" id="KTS97668.1"/>
    </source>
</evidence>
<gene>
    <name evidence="4" type="ORF">RSA13_11295</name>
</gene>
<dbReference type="RefSeq" id="WP_058709037.1">
    <property type="nucleotide sequence ID" value="NZ_LDSI01000014.1"/>
</dbReference>
<keyword evidence="1 2" id="KW-0732">Signal</keyword>
<dbReference type="EMBL" id="LDSI01000014">
    <property type="protein sequence ID" value="KTS97668.1"/>
    <property type="molecule type" value="Genomic_DNA"/>
</dbReference>
<comment type="caution">
    <text evidence="4">The sequence shown here is derived from an EMBL/GenBank/DDBJ whole genome shotgun (WGS) entry which is preliminary data.</text>
</comment>
<reference evidence="4 5" key="1">
    <citation type="journal article" date="2016" name="Front. Microbiol.">
        <title>Genomic Resource of Rice Seed Associated Bacteria.</title>
        <authorList>
            <person name="Midha S."/>
            <person name="Bansal K."/>
            <person name="Sharma S."/>
            <person name="Kumar N."/>
            <person name="Patil P.P."/>
            <person name="Chaudhry V."/>
            <person name="Patil P.B."/>
        </authorList>
    </citation>
    <scope>NUCLEOTIDE SEQUENCE [LARGE SCALE GENOMIC DNA]</scope>
    <source>
        <strain evidence="4 5">RSA13</strain>
    </source>
</reference>
<dbReference type="InterPro" id="IPR025543">
    <property type="entry name" value="Dodecin-like"/>
</dbReference>
<evidence type="ECO:0000256" key="2">
    <source>
        <dbReference type="SAM" id="SignalP"/>
    </source>
</evidence>
<dbReference type="InterPro" id="IPR010854">
    <property type="entry name" value="YdgH/BhsA/McbA-like_dom"/>
</dbReference>